<feature type="repeat" description="WD" evidence="3">
    <location>
        <begin position="912"/>
        <end position="953"/>
    </location>
</feature>
<dbReference type="EMBL" id="PEJP01000064">
    <property type="protein sequence ID" value="RYO39745.1"/>
    <property type="molecule type" value="Genomic_DNA"/>
</dbReference>
<dbReference type="InterPro" id="IPR027417">
    <property type="entry name" value="P-loop_NTPase"/>
</dbReference>
<feature type="repeat" description="WD" evidence="3">
    <location>
        <begin position="870"/>
        <end position="911"/>
    </location>
</feature>
<feature type="repeat" description="WD" evidence="3">
    <location>
        <begin position="828"/>
        <end position="869"/>
    </location>
</feature>
<feature type="domain" description="NACHT" evidence="4">
    <location>
        <begin position="89"/>
        <end position="238"/>
    </location>
</feature>
<evidence type="ECO:0000256" key="3">
    <source>
        <dbReference type="PROSITE-ProRule" id="PRU00221"/>
    </source>
</evidence>
<dbReference type="SMART" id="SM00320">
    <property type="entry name" value="WD40"/>
    <property type="match status" value="8"/>
</dbReference>
<evidence type="ECO:0000313" key="5">
    <source>
        <dbReference type="EMBL" id="RYO39745.1"/>
    </source>
</evidence>
<dbReference type="PRINTS" id="PR00320">
    <property type="entry name" value="GPROTEINBRPT"/>
</dbReference>
<dbReference type="SMART" id="SM00564">
    <property type="entry name" value="PQQ"/>
    <property type="match status" value="8"/>
</dbReference>
<dbReference type="OrthoDB" id="3690621at2759"/>
<keyword evidence="2" id="KW-0677">Repeat</keyword>
<reference evidence="6" key="1">
    <citation type="journal article" date="2019" name="bioRxiv">
        <title>Genomics, evolutionary history and diagnostics of the Alternaria alternata species group including apple and Asian pear pathotypes.</title>
        <authorList>
            <person name="Armitage A.D."/>
            <person name="Cockerton H.M."/>
            <person name="Sreenivasaprasad S."/>
            <person name="Woodhall J.W."/>
            <person name="Lane C.R."/>
            <person name="Harrison R.J."/>
            <person name="Clarkson J.P."/>
        </authorList>
    </citation>
    <scope>NUCLEOTIDE SEQUENCE [LARGE SCALE GENOMIC DNA]</scope>
    <source>
        <strain evidence="6">RGR 97.0016</strain>
    </source>
</reference>
<dbReference type="InterPro" id="IPR056884">
    <property type="entry name" value="NPHP3-like_N"/>
</dbReference>
<dbReference type="InterPro" id="IPR015943">
    <property type="entry name" value="WD40/YVTN_repeat-like_dom_sf"/>
</dbReference>
<evidence type="ECO:0000256" key="1">
    <source>
        <dbReference type="ARBA" id="ARBA00022574"/>
    </source>
</evidence>
<proteinExistence type="predicted"/>
<keyword evidence="6" id="KW-1185">Reference proteome</keyword>
<feature type="repeat" description="WD" evidence="3">
    <location>
        <begin position="744"/>
        <end position="785"/>
    </location>
</feature>
<dbReference type="InterPro" id="IPR020472">
    <property type="entry name" value="WD40_PAC1"/>
</dbReference>
<sequence>MSSSNITQPASFANDGSRIGVQAVQYHAHGPTIVQQAQNTLSLRAWRLTDPRDDRTRILASKDPLLAGSCDWILDDAAFAQWWRDDESRILWIHGDPGKGKTMLMMALTEEIARRVGATPDQKAATAFFFCQNTVPELSNAAAVVRGLTFLLATEQPALRRHLERKYAEAGERLFEGLNVLPSLWTTLADMAQDASVSRLYLLVDALDECEQDSLRTFLDLATSPTAPCKIKWVFTSRNEQHITQRLRTRHNMSLELNAWHVSTAVASFIHHKTLQLAEEKDYSVTVRQKVQEYLDNNAHGTFLWVALVCKALSDEDVYEWNVIEVMEQFPAELEPLYERMLQQLRRAKIKGHVKFREDLLRVMTVACRPLTVEEVGYVAGLLDRDAGSVRMIQDLVNSCGSFLTIRENTIYFVHQSAKDYFTTGPGCIIFPNGQPQAHEELARRLLDSMWYKLTTDVCGVRWPGTQVHEAMDQVVCQRLPLHVQYACCHWADHVKAGGMTLEDGGAVHAFLKARLLMLFEALSWLGRVSDGMGAMRQLADMTEQTGKNFQMLLQDAIRFVRYSRTAIEQAPLQIYSSALVFAPEKSIVRQLFSQAIPLWIRQLPWVEQDWSACLQTLEGHSGGVTSVVFSPDGQTVASGSYDETVKLWDASTGALRSTLEGHSRVVTSVVFSPDGQTVASGSDDKTVKLWDASTGALRSTLEGHSRVVTSVVFSPDGQTVASGSYDETVKLWDASTGALRSTLEGHLGWVTSVVFSPDGQTVASGSEDATVKLWDASTGAVRSTLEGHLDVVTSVVFSPDGQTVASGSNDKTVKLWDVSTGALRSTLEGHLGWVTSVVFSPDGQTVASGSYDETVKLWDASTGAVRSTLEGHSDVVTSVVFSPDGQTVASGSDDKTVKLWDASTGALRSTLEGHLGWVTSVVFSPDGQTVASGSDDKTVKLWDASTGQVLDTITAGGYITQISFSEDGSLLQTNRGAFSSAALSKSTLNTTTLSVQIAVGASWITWKGRDLLWLPPEYRTDVVAVYHSSTVLGQTSGYVTFIGFGTSVIAKPQ</sequence>
<dbReference type="Gene3D" id="2.130.10.10">
    <property type="entry name" value="YVTN repeat-like/Quinoprotein amine dehydrogenase"/>
    <property type="match status" value="4"/>
</dbReference>
<dbReference type="PROSITE" id="PS50082">
    <property type="entry name" value="WD_REPEATS_2"/>
    <property type="match status" value="8"/>
</dbReference>
<dbReference type="InterPro" id="IPR050505">
    <property type="entry name" value="WDR55/POC1"/>
</dbReference>
<dbReference type="AlphaFoldDB" id="A0A4Q4QDY0"/>
<keyword evidence="1 3" id="KW-0853">WD repeat</keyword>
<accession>A0A4Q4QDY0</accession>
<comment type="caution">
    <text evidence="5">The sequence shown here is derived from an EMBL/GenBank/DDBJ whole genome shotgun (WGS) entry which is preliminary data.</text>
</comment>
<dbReference type="InterPro" id="IPR018391">
    <property type="entry name" value="PQQ_b-propeller_rpt"/>
</dbReference>
<evidence type="ECO:0000259" key="4">
    <source>
        <dbReference type="PROSITE" id="PS50837"/>
    </source>
</evidence>
<evidence type="ECO:0000256" key="2">
    <source>
        <dbReference type="ARBA" id="ARBA00022737"/>
    </source>
</evidence>
<feature type="repeat" description="WD" evidence="3">
    <location>
        <begin position="618"/>
        <end position="659"/>
    </location>
</feature>
<dbReference type="Proteomes" id="UP000293823">
    <property type="component" value="Unassembled WGS sequence"/>
</dbReference>
<dbReference type="PROSITE" id="PS00678">
    <property type="entry name" value="WD_REPEATS_1"/>
    <property type="match status" value="8"/>
</dbReference>
<dbReference type="InterPro" id="IPR001680">
    <property type="entry name" value="WD40_rpt"/>
</dbReference>
<dbReference type="SUPFAM" id="SSF52540">
    <property type="entry name" value="P-loop containing nucleoside triphosphate hydrolases"/>
    <property type="match status" value="1"/>
</dbReference>
<feature type="repeat" description="WD" evidence="3">
    <location>
        <begin position="702"/>
        <end position="743"/>
    </location>
</feature>
<dbReference type="PANTHER" id="PTHR44019:SF8">
    <property type="entry name" value="POC1 CENTRIOLAR PROTEIN HOMOLOG"/>
    <property type="match status" value="1"/>
</dbReference>
<dbReference type="SUPFAM" id="SSF51004">
    <property type="entry name" value="C-terminal (heme d1) domain of cytochrome cd1-nitrite reductase"/>
    <property type="match status" value="1"/>
</dbReference>
<protein>
    <submittedName>
        <fullName evidence="5">Vegetative incompatibility protein</fullName>
    </submittedName>
</protein>
<gene>
    <name evidence="5" type="ORF">AA0113_g11159</name>
</gene>
<feature type="repeat" description="WD" evidence="3">
    <location>
        <begin position="660"/>
        <end position="701"/>
    </location>
</feature>
<organism evidence="5 6">
    <name type="scientific">Alternaria arborescens</name>
    <dbReference type="NCBI Taxonomy" id="156630"/>
    <lineage>
        <taxon>Eukaryota</taxon>
        <taxon>Fungi</taxon>
        <taxon>Dikarya</taxon>
        <taxon>Ascomycota</taxon>
        <taxon>Pezizomycotina</taxon>
        <taxon>Dothideomycetes</taxon>
        <taxon>Pleosporomycetidae</taxon>
        <taxon>Pleosporales</taxon>
        <taxon>Pleosporineae</taxon>
        <taxon>Pleosporaceae</taxon>
        <taxon>Alternaria</taxon>
        <taxon>Alternaria sect. Alternaria</taxon>
    </lineage>
</organism>
<dbReference type="InterPro" id="IPR036322">
    <property type="entry name" value="WD40_repeat_dom_sf"/>
</dbReference>
<dbReference type="InterPro" id="IPR007111">
    <property type="entry name" value="NACHT_NTPase"/>
</dbReference>
<dbReference type="InterPro" id="IPR011048">
    <property type="entry name" value="Haem_d1_sf"/>
</dbReference>
<dbReference type="Pfam" id="PF00400">
    <property type="entry name" value="WD40"/>
    <property type="match status" value="8"/>
</dbReference>
<dbReference type="Gene3D" id="3.40.50.300">
    <property type="entry name" value="P-loop containing nucleotide triphosphate hydrolases"/>
    <property type="match status" value="1"/>
</dbReference>
<dbReference type="PROSITE" id="PS50837">
    <property type="entry name" value="NACHT"/>
    <property type="match status" value="1"/>
</dbReference>
<evidence type="ECO:0000313" key="6">
    <source>
        <dbReference type="Proteomes" id="UP000293823"/>
    </source>
</evidence>
<dbReference type="Pfam" id="PF24883">
    <property type="entry name" value="NPHP3_N"/>
    <property type="match status" value="1"/>
</dbReference>
<dbReference type="SUPFAM" id="SSF50978">
    <property type="entry name" value="WD40 repeat-like"/>
    <property type="match status" value="1"/>
</dbReference>
<feature type="repeat" description="WD" evidence="3">
    <location>
        <begin position="786"/>
        <end position="827"/>
    </location>
</feature>
<dbReference type="PANTHER" id="PTHR44019">
    <property type="entry name" value="WD REPEAT-CONTAINING PROTEIN 55"/>
    <property type="match status" value="1"/>
</dbReference>
<dbReference type="CDD" id="cd00200">
    <property type="entry name" value="WD40"/>
    <property type="match status" value="1"/>
</dbReference>
<name>A0A4Q4QDY0_9PLEO</name>
<dbReference type="InterPro" id="IPR019775">
    <property type="entry name" value="WD40_repeat_CS"/>
</dbReference>
<dbReference type="PROSITE" id="PS50294">
    <property type="entry name" value="WD_REPEATS_REGION"/>
    <property type="match status" value="8"/>
</dbReference>